<proteinExistence type="predicted"/>
<feature type="region of interest" description="Disordered" evidence="1">
    <location>
        <begin position="501"/>
        <end position="525"/>
    </location>
</feature>
<evidence type="ECO:0000313" key="3">
    <source>
        <dbReference type="EMBL" id="GFG90139.1"/>
    </source>
</evidence>
<dbReference type="Pfam" id="PF02720">
    <property type="entry name" value="DUF222"/>
    <property type="match status" value="1"/>
</dbReference>
<dbReference type="EMBL" id="BLKZ01000001">
    <property type="protein sequence ID" value="GFG90139.1"/>
    <property type="molecule type" value="Genomic_DNA"/>
</dbReference>
<sequence length="555" mass="60893">MNAKHLLTNNIGDSEPTQRGELRARIESMFDSQLSMFDDPQPAPSKARLTERVVPQEALAWLDESLVRREALLSTTAETTKWLDRVRAAARVENQAAAAQLVAIGELFAQRFADCGCDEDWAIDAMAAVAAEVGAGLRISRGLALSRLHYARVMRERLPKTGEVFGAGDIDFRAFITIAYHTDAIEDPEILARVDELIATNISRWPSLTRGRLAAQVDKIVACQDRDALRRRDQQHTDRQVWIGGDQDGISRIEGFFLTPDAHALDKRLSALAGTVCAHDPRSREQRRADALGALAAGADRLACHCQRKDCTAAGKKPASPVVIHVIAEQATLQGAGTAPACEVRADGLITPELVAELAHTATVVPLAHPGDTAPEPHYRPSKALADFLKCRDLTCRWPGCEVSAWDCQLDHTIPYAQGGPTHAGNMKCYCTFHHLVKTFVGWTEQQLADGTLILTSPNGDTHVTTPGSALLFPSLCRPVGGMPRLKVEGTEDYCGQRAAMMPRRRRTRAQDRATRIKAERKRNREARAKIRIFSMTGELVQGPPLDPDDEPPPF</sequence>
<feature type="compositionally biased region" description="Basic and acidic residues" evidence="1">
    <location>
        <begin position="509"/>
        <end position="518"/>
    </location>
</feature>
<evidence type="ECO:0000256" key="1">
    <source>
        <dbReference type="SAM" id="MobiDB-lite"/>
    </source>
</evidence>
<accession>A0A7I9YNA7</accession>
<dbReference type="AlphaFoldDB" id="A0A7I9YNA7"/>
<dbReference type="InterPro" id="IPR003870">
    <property type="entry name" value="DUF222"/>
</dbReference>
<comment type="caution">
    <text evidence="3">The sequence shown here is derived from an EMBL/GenBank/DDBJ whole genome shotgun (WGS) entry which is preliminary data.</text>
</comment>
<feature type="domain" description="DUF222" evidence="2">
    <location>
        <begin position="89"/>
        <end position="393"/>
    </location>
</feature>
<keyword evidence="4" id="KW-1185">Reference proteome</keyword>
<evidence type="ECO:0000313" key="4">
    <source>
        <dbReference type="Proteomes" id="UP000465360"/>
    </source>
</evidence>
<dbReference type="Gene3D" id="1.10.30.50">
    <property type="match status" value="1"/>
</dbReference>
<evidence type="ECO:0000259" key="2">
    <source>
        <dbReference type="Pfam" id="PF02720"/>
    </source>
</evidence>
<gene>
    <name evidence="3" type="ORF">MBOU_21810</name>
</gene>
<dbReference type="InterPro" id="IPR003615">
    <property type="entry name" value="HNH_nuc"/>
</dbReference>
<organism evidence="3 4">
    <name type="scientific">Mycobacterium bourgelatii</name>
    <dbReference type="NCBI Taxonomy" id="1273442"/>
    <lineage>
        <taxon>Bacteria</taxon>
        <taxon>Bacillati</taxon>
        <taxon>Actinomycetota</taxon>
        <taxon>Actinomycetes</taxon>
        <taxon>Mycobacteriales</taxon>
        <taxon>Mycobacteriaceae</taxon>
        <taxon>Mycobacterium</taxon>
    </lineage>
</organism>
<feature type="region of interest" description="Disordered" evidence="1">
    <location>
        <begin position="536"/>
        <end position="555"/>
    </location>
</feature>
<name>A0A7I9YNA7_MYCBU</name>
<reference evidence="3 4" key="1">
    <citation type="journal article" date="2019" name="Emerg. Microbes Infect.">
        <title>Comprehensive subspecies identification of 175 nontuberculous mycobacteria species based on 7547 genomic profiles.</title>
        <authorList>
            <person name="Matsumoto Y."/>
            <person name="Kinjo T."/>
            <person name="Motooka D."/>
            <person name="Nabeya D."/>
            <person name="Jung N."/>
            <person name="Uechi K."/>
            <person name="Horii T."/>
            <person name="Iida T."/>
            <person name="Fujita J."/>
            <person name="Nakamura S."/>
        </authorList>
    </citation>
    <scope>NUCLEOTIDE SEQUENCE [LARGE SCALE GENOMIC DNA]</scope>
    <source>
        <strain evidence="3 4">JCM 30725</strain>
    </source>
</reference>
<dbReference type="CDD" id="cd00085">
    <property type="entry name" value="HNHc"/>
    <property type="match status" value="1"/>
</dbReference>
<protein>
    <recommendedName>
        <fullName evidence="2">DUF222 domain-containing protein</fullName>
    </recommendedName>
</protein>
<dbReference type="Proteomes" id="UP000465360">
    <property type="component" value="Unassembled WGS sequence"/>
</dbReference>